<dbReference type="Proteomes" id="UP000308802">
    <property type="component" value="Unassembled WGS sequence"/>
</dbReference>
<feature type="compositionally biased region" description="Low complexity" evidence="1">
    <location>
        <begin position="113"/>
        <end position="128"/>
    </location>
</feature>
<protein>
    <submittedName>
        <fullName evidence="2">Uncharacterized protein</fullName>
    </submittedName>
</protein>
<evidence type="ECO:0000256" key="1">
    <source>
        <dbReference type="SAM" id="MobiDB-lite"/>
    </source>
</evidence>
<evidence type="ECO:0000313" key="3">
    <source>
        <dbReference type="Proteomes" id="UP000308802"/>
    </source>
</evidence>
<name>A0A4S8ZSX3_AURPU</name>
<comment type="caution">
    <text evidence="2">The sequence shown here is derived from an EMBL/GenBank/DDBJ whole genome shotgun (WGS) entry which is preliminary data.</text>
</comment>
<evidence type="ECO:0000313" key="2">
    <source>
        <dbReference type="EMBL" id="THW69400.1"/>
    </source>
</evidence>
<dbReference type="AlphaFoldDB" id="A0A4S8ZSX3"/>
<feature type="region of interest" description="Disordered" evidence="1">
    <location>
        <begin position="109"/>
        <end position="128"/>
    </location>
</feature>
<gene>
    <name evidence="2" type="ORF">D6D19_08411</name>
</gene>
<organism evidence="2 3">
    <name type="scientific">Aureobasidium pullulans</name>
    <name type="common">Black yeast</name>
    <name type="synonym">Pullularia pullulans</name>
    <dbReference type="NCBI Taxonomy" id="5580"/>
    <lineage>
        <taxon>Eukaryota</taxon>
        <taxon>Fungi</taxon>
        <taxon>Dikarya</taxon>
        <taxon>Ascomycota</taxon>
        <taxon>Pezizomycotina</taxon>
        <taxon>Dothideomycetes</taxon>
        <taxon>Dothideomycetidae</taxon>
        <taxon>Dothideales</taxon>
        <taxon>Saccotheciaceae</taxon>
        <taxon>Aureobasidium</taxon>
    </lineage>
</organism>
<proteinExistence type="predicted"/>
<reference evidence="2 3" key="1">
    <citation type="submission" date="2018-10" db="EMBL/GenBank/DDBJ databases">
        <title>Fifty Aureobasidium pullulans genomes reveal a recombining polyextremotolerant generalist.</title>
        <authorList>
            <person name="Gostincar C."/>
            <person name="Turk M."/>
            <person name="Zajc J."/>
            <person name="Gunde-Cimerman N."/>
        </authorList>
    </citation>
    <scope>NUCLEOTIDE SEQUENCE [LARGE SCALE GENOMIC DNA]</scope>
    <source>
        <strain evidence="2 3">EXF-10659</strain>
    </source>
</reference>
<dbReference type="EMBL" id="QZAO01000389">
    <property type="protein sequence ID" value="THW69400.1"/>
    <property type="molecule type" value="Genomic_DNA"/>
</dbReference>
<feature type="region of interest" description="Disordered" evidence="1">
    <location>
        <begin position="1"/>
        <end position="41"/>
    </location>
</feature>
<feature type="compositionally biased region" description="Polar residues" evidence="1">
    <location>
        <begin position="1"/>
        <end position="29"/>
    </location>
</feature>
<accession>A0A4S8ZSX3</accession>
<sequence>MATRINSLESCASSPATSPSDQCRRSSTPEPAIPTYRGLSPKTKSLAKQVFNPENDFQTDNSSTYDGGLDWLMNMISHTEKLDTAELRRGSFAESVKVAHAMYDDIERRASESSNSGKNKNSSGRRSSIFPPPWASGCTAHHNYSRDTTTYVTLGCYKFLYNIAAFPKPQENVAEAPADCRLNITPKAHSNLKKEEAILDLHRRLSYVVKIDYGNDKIAYEALVFDYDDKPMQLETDDDRMFYWLNVEGTTVGYCLTVELIRDSPKHWPAHKTPPVAELFEHWKEQFRSMSWVALAYQGDGGGVLQRCSQYSQTLAQCASV</sequence>